<evidence type="ECO:0000313" key="3">
    <source>
        <dbReference type="Proteomes" id="UP000410492"/>
    </source>
</evidence>
<reference evidence="2 3" key="1">
    <citation type="submission" date="2019-01" db="EMBL/GenBank/DDBJ databases">
        <authorList>
            <person name="Sayadi A."/>
        </authorList>
    </citation>
    <scope>NUCLEOTIDE SEQUENCE [LARGE SCALE GENOMIC DNA]</scope>
</reference>
<accession>A0A653DMK8</accession>
<dbReference type="OrthoDB" id="6755693at2759"/>
<proteinExistence type="predicted"/>
<evidence type="ECO:0000256" key="1">
    <source>
        <dbReference type="SAM" id="MobiDB-lite"/>
    </source>
</evidence>
<dbReference type="AlphaFoldDB" id="A0A653DMK8"/>
<feature type="region of interest" description="Disordered" evidence="1">
    <location>
        <begin position="68"/>
        <end position="88"/>
    </location>
</feature>
<protein>
    <submittedName>
        <fullName evidence="2">Uncharacterized protein</fullName>
    </submittedName>
</protein>
<feature type="non-terminal residue" evidence="2">
    <location>
        <position position="155"/>
    </location>
</feature>
<dbReference type="Proteomes" id="UP000410492">
    <property type="component" value="Unassembled WGS sequence"/>
</dbReference>
<sequence>MSTNPQWKSFQPPPDNINQDASIMDFKSLTSNGKTPSQQQHFSAVAAVAAYNNSRSFPALNEKSASQGLYSGVQSQPPNGLYGSSSATHTSTRFPPVGTFAVDANNAYNSGGDGGQMFSCSNGNGASYDSSNSANLGTRETGIIEKLLVSYYFDY</sequence>
<dbReference type="EMBL" id="CAACVG010012930">
    <property type="protein sequence ID" value="VEN61067.1"/>
    <property type="molecule type" value="Genomic_DNA"/>
</dbReference>
<gene>
    <name evidence="2" type="ORF">CALMAC_LOCUS18574</name>
</gene>
<keyword evidence="3" id="KW-1185">Reference proteome</keyword>
<organism evidence="2 3">
    <name type="scientific">Callosobruchus maculatus</name>
    <name type="common">Southern cowpea weevil</name>
    <name type="synonym">Pulse bruchid</name>
    <dbReference type="NCBI Taxonomy" id="64391"/>
    <lineage>
        <taxon>Eukaryota</taxon>
        <taxon>Metazoa</taxon>
        <taxon>Ecdysozoa</taxon>
        <taxon>Arthropoda</taxon>
        <taxon>Hexapoda</taxon>
        <taxon>Insecta</taxon>
        <taxon>Pterygota</taxon>
        <taxon>Neoptera</taxon>
        <taxon>Endopterygota</taxon>
        <taxon>Coleoptera</taxon>
        <taxon>Polyphaga</taxon>
        <taxon>Cucujiformia</taxon>
        <taxon>Chrysomeloidea</taxon>
        <taxon>Chrysomelidae</taxon>
        <taxon>Bruchinae</taxon>
        <taxon>Bruchini</taxon>
        <taxon>Callosobruchus</taxon>
    </lineage>
</organism>
<evidence type="ECO:0000313" key="2">
    <source>
        <dbReference type="EMBL" id="VEN61067.1"/>
    </source>
</evidence>
<name>A0A653DMK8_CALMS</name>